<reference evidence="2" key="2">
    <citation type="journal article" date="2009" name="Genome Res.">
        <title>Comparative genomic analyses of the human fungal pathogens Coccidioides and their relatives.</title>
        <authorList>
            <person name="Sharpton T.J."/>
            <person name="Stajich J.E."/>
            <person name="Rounsley S.D."/>
            <person name="Gardner M.J."/>
            <person name="Wortman J.R."/>
            <person name="Jordar V.S."/>
            <person name="Maiti R."/>
            <person name="Kodira C.D."/>
            <person name="Neafsey D.E."/>
            <person name="Zeng Q."/>
            <person name="Hung C.-Y."/>
            <person name="McMahan C."/>
            <person name="Muszewska A."/>
            <person name="Grynberg M."/>
            <person name="Mandel M.A."/>
            <person name="Kellner E.M."/>
            <person name="Barker B.M."/>
            <person name="Galgiani J.N."/>
            <person name="Orbach M.J."/>
            <person name="Kirkland T.N."/>
            <person name="Cole G.T."/>
            <person name="Henn M.R."/>
            <person name="Birren B.W."/>
            <person name="Taylor J.W."/>
        </authorList>
    </citation>
    <scope>NUCLEOTIDE SEQUENCE [LARGE SCALE GENOMIC DNA]</scope>
    <source>
        <strain evidence="2">RMSCC 3488</strain>
    </source>
</reference>
<dbReference type="VEuPathDB" id="FungiDB:CPAG_02600"/>
<evidence type="ECO:0000313" key="1">
    <source>
        <dbReference type="EMBL" id="KMM66260.1"/>
    </source>
</evidence>
<gene>
    <name evidence="1" type="ORF">CPAG_02600</name>
</gene>
<dbReference type="AlphaFoldDB" id="A0A0J6FAJ5"/>
<evidence type="ECO:0000313" key="2">
    <source>
        <dbReference type="Proteomes" id="UP000054567"/>
    </source>
</evidence>
<sequence>MAYPLIMHRFRVLRAVRRTSASRLAMVNPMVTLPGKKCRVLHTQYIHANGCLVLQHAWIRPISPLTPALTLSCSQP</sequence>
<accession>A0A0J6FAJ5</accession>
<name>A0A0J6FAJ5_COCPO</name>
<protein>
    <submittedName>
        <fullName evidence="1">Uncharacterized protein</fullName>
    </submittedName>
</protein>
<dbReference type="Proteomes" id="UP000054567">
    <property type="component" value="Unassembled WGS sequence"/>
</dbReference>
<proteinExistence type="predicted"/>
<organism evidence="1 2">
    <name type="scientific">Coccidioides posadasii RMSCC 3488</name>
    <dbReference type="NCBI Taxonomy" id="454284"/>
    <lineage>
        <taxon>Eukaryota</taxon>
        <taxon>Fungi</taxon>
        <taxon>Dikarya</taxon>
        <taxon>Ascomycota</taxon>
        <taxon>Pezizomycotina</taxon>
        <taxon>Eurotiomycetes</taxon>
        <taxon>Eurotiomycetidae</taxon>
        <taxon>Onygenales</taxon>
        <taxon>Onygenaceae</taxon>
        <taxon>Coccidioides</taxon>
    </lineage>
</organism>
<dbReference type="EMBL" id="DS268109">
    <property type="protein sequence ID" value="KMM66260.1"/>
    <property type="molecule type" value="Genomic_DNA"/>
</dbReference>
<reference evidence="2" key="3">
    <citation type="journal article" date="2010" name="Genome Res.">
        <title>Population genomic sequencing of Coccidioides fungi reveals recent hybridization and transposon control.</title>
        <authorList>
            <person name="Neafsey D.E."/>
            <person name="Barker B.M."/>
            <person name="Sharpton T.J."/>
            <person name="Stajich J.E."/>
            <person name="Park D.J."/>
            <person name="Whiston E."/>
            <person name="Hung C.-Y."/>
            <person name="McMahan C."/>
            <person name="White J."/>
            <person name="Sykes S."/>
            <person name="Heiman D."/>
            <person name="Young S."/>
            <person name="Zeng Q."/>
            <person name="Abouelleil A."/>
            <person name="Aftuck L."/>
            <person name="Bessette D."/>
            <person name="Brown A."/>
            <person name="FitzGerald M."/>
            <person name="Lui A."/>
            <person name="Macdonald J.P."/>
            <person name="Priest M."/>
            <person name="Orbach M.J."/>
            <person name="Galgiani J.N."/>
            <person name="Kirkland T.N."/>
            <person name="Cole G.T."/>
            <person name="Birren B.W."/>
            <person name="Henn M.R."/>
            <person name="Taylor J.W."/>
            <person name="Rounsley S.D."/>
        </authorList>
    </citation>
    <scope>NUCLEOTIDE SEQUENCE [LARGE SCALE GENOMIC DNA]</scope>
    <source>
        <strain evidence="2">RMSCC 3488</strain>
    </source>
</reference>
<reference evidence="1 2" key="1">
    <citation type="submission" date="2007-06" db="EMBL/GenBank/DDBJ databases">
        <title>The Genome Sequence of Coccidioides posadasii RMSCC_3488.</title>
        <authorList>
            <consortium name="Coccidioides Genome Resources Consortium"/>
            <consortium name="The Broad Institute Genome Sequencing Platform"/>
            <person name="Henn M.R."/>
            <person name="Sykes S."/>
            <person name="Young S."/>
            <person name="Jaffe D."/>
            <person name="Berlin A."/>
            <person name="Alvarez P."/>
            <person name="Butler J."/>
            <person name="Gnerre S."/>
            <person name="Grabherr M."/>
            <person name="Mauceli E."/>
            <person name="Brockman W."/>
            <person name="Kodira C."/>
            <person name="Alvarado L."/>
            <person name="Zeng Q."/>
            <person name="Crawford M."/>
            <person name="Antoine C."/>
            <person name="Devon K."/>
            <person name="Galgiani J."/>
            <person name="Orsborn K."/>
            <person name="Lewis M.L."/>
            <person name="Nusbaum C."/>
            <person name="Galagan J."/>
            <person name="Birren B."/>
        </authorList>
    </citation>
    <scope>NUCLEOTIDE SEQUENCE [LARGE SCALE GENOMIC DNA]</scope>
    <source>
        <strain evidence="1 2">RMSCC 3488</strain>
    </source>
</reference>